<reference evidence="3 4" key="1">
    <citation type="submission" date="2014-02" db="EMBL/GenBank/DDBJ databases">
        <title>Expanding our view of genomic diversity in Candidatus Accumulibacter clades.</title>
        <authorList>
            <person name="Skennerton C.T."/>
            <person name="Barr J.J."/>
            <person name="Slater F.R."/>
            <person name="Bond P.L."/>
            <person name="Tyson G.W."/>
        </authorList>
    </citation>
    <scope>NUCLEOTIDE SEQUENCE [LARGE SCALE GENOMIC DNA]</scope>
    <source>
        <strain evidence="4">BA-91</strain>
    </source>
</reference>
<feature type="signal peptide" evidence="2">
    <location>
        <begin position="1"/>
        <end position="21"/>
    </location>
</feature>
<evidence type="ECO:0008006" key="5">
    <source>
        <dbReference type="Google" id="ProtNLM"/>
    </source>
</evidence>
<feature type="compositionally biased region" description="Low complexity" evidence="1">
    <location>
        <begin position="181"/>
        <end position="198"/>
    </location>
</feature>
<organism evidence="3 4">
    <name type="scientific">Candidatus Accumulibacter phosphatis</name>
    <dbReference type="NCBI Taxonomy" id="327160"/>
    <lineage>
        <taxon>Bacteria</taxon>
        <taxon>Pseudomonadati</taxon>
        <taxon>Pseudomonadota</taxon>
        <taxon>Betaproteobacteria</taxon>
        <taxon>Candidatus Accumulibacter</taxon>
    </lineage>
</organism>
<comment type="caution">
    <text evidence="3">The sequence shown here is derived from an EMBL/GenBank/DDBJ whole genome shotgun (WGS) entry which is preliminary data.</text>
</comment>
<dbReference type="AlphaFoldDB" id="A0A080M741"/>
<dbReference type="Proteomes" id="UP000020077">
    <property type="component" value="Unassembled WGS sequence"/>
</dbReference>
<protein>
    <recommendedName>
        <fullName evidence="5">DUF3106 domain-containing protein</fullName>
    </recommendedName>
</protein>
<accession>A0A080M741</accession>
<feature type="compositionally biased region" description="Low complexity" evidence="1">
    <location>
        <begin position="150"/>
        <end position="166"/>
    </location>
</feature>
<dbReference type="InterPro" id="IPR021455">
    <property type="entry name" value="DUF3106"/>
</dbReference>
<dbReference type="Pfam" id="PF11304">
    <property type="entry name" value="DUF3106"/>
    <property type="match status" value="1"/>
</dbReference>
<evidence type="ECO:0000313" key="4">
    <source>
        <dbReference type="Proteomes" id="UP000020077"/>
    </source>
</evidence>
<evidence type="ECO:0000256" key="1">
    <source>
        <dbReference type="SAM" id="MobiDB-lite"/>
    </source>
</evidence>
<name>A0A080M741_9PROT</name>
<feature type="compositionally biased region" description="Pro residues" evidence="1">
    <location>
        <begin position="167"/>
        <end position="180"/>
    </location>
</feature>
<dbReference type="EMBL" id="JDVG02000315">
    <property type="protein sequence ID" value="KFB72944.1"/>
    <property type="molecule type" value="Genomic_DNA"/>
</dbReference>
<keyword evidence="2" id="KW-0732">Signal</keyword>
<feature type="region of interest" description="Disordered" evidence="1">
    <location>
        <begin position="132"/>
        <end position="204"/>
    </location>
</feature>
<sequence length="204" mass="22574">MAEKLRVAVILGGFMALTAWADVPGPSAMVTLPQPQWTELTVEQKLILAPLSDDWDAMEYSRQKKWLGITRRFTTMTPEEQRRIQVQMQEWAKLTPEQRRIARESFMTANKLPIEKKQELKQKWEEYSSLPEEEKARLKQQAASKSVPKPGSLPGSATPTSTAAPTPSAPPVVGTPPPPAAETASPPLPLVTTAPPVSEAEVRR</sequence>
<evidence type="ECO:0000256" key="2">
    <source>
        <dbReference type="SAM" id="SignalP"/>
    </source>
</evidence>
<proteinExistence type="predicted"/>
<gene>
    <name evidence="3" type="ORF">AW09_001835</name>
</gene>
<feature type="chain" id="PRO_5001751132" description="DUF3106 domain-containing protein" evidence="2">
    <location>
        <begin position="22"/>
        <end position="204"/>
    </location>
</feature>
<evidence type="ECO:0000313" key="3">
    <source>
        <dbReference type="EMBL" id="KFB72944.1"/>
    </source>
</evidence>